<accession>A0A833VDI5</accession>
<evidence type="ECO:0000313" key="3">
    <source>
        <dbReference type="Proteomes" id="UP000623129"/>
    </source>
</evidence>
<dbReference type="InterPro" id="IPR005174">
    <property type="entry name" value="KIB1-4_b-propeller"/>
</dbReference>
<dbReference type="Pfam" id="PF03478">
    <property type="entry name" value="Beta-prop_KIB1-4"/>
    <property type="match status" value="1"/>
</dbReference>
<reference evidence="2" key="1">
    <citation type="submission" date="2020-01" db="EMBL/GenBank/DDBJ databases">
        <title>Genome sequence of Kobresia littledalei, the first chromosome-level genome in the family Cyperaceae.</title>
        <authorList>
            <person name="Qu G."/>
        </authorList>
    </citation>
    <scope>NUCLEOTIDE SEQUENCE</scope>
    <source>
        <strain evidence="2">C.B.Clarke</strain>
        <tissue evidence="2">Leaf</tissue>
    </source>
</reference>
<dbReference type="OrthoDB" id="694586at2759"/>
<dbReference type="Gene3D" id="1.20.1280.50">
    <property type="match status" value="1"/>
</dbReference>
<dbReference type="PANTHER" id="PTHR44259:SF114">
    <property type="entry name" value="OS06G0707300 PROTEIN"/>
    <property type="match status" value="1"/>
</dbReference>
<proteinExistence type="predicted"/>
<feature type="domain" description="KIB1-4 beta-propeller" evidence="1">
    <location>
        <begin position="66"/>
        <end position="328"/>
    </location>
</feature>
<evidence type="ECO:0000313" key="2">
    <source>
        <dbReference type="EMBL" id="KAF3321510.1"/>
    </source>
</evidence>
<sequence length="358" mass="41033">MDWAELIPDILYLIVKKLGDISNFIHFRAVCKKWRLAAPTSDPPPQLPCLLESNIGFGNKFYRRIYSLYSNKTQNLHVPQAKCGTIHVGSSSQYVHIFDNHANRDLDSFRDLKLLNPLTGSQLPLPFKGSKVPIPWKEREQITTLYPHYVNRSHSCYSGEAIITMISGRFIGDASPLALLQLEDERNETTISLTKHILQRKIIFHEPKKLVTKLLDITTGDVVSVNSKQELRFSYLVEACGEVLGVVKHFETFDLNTPLDEVLFEVYRLEYSGTTTRWAKMNGGIGDRMLFLQYSFGSGFCLHASHFAGFKGNCIYFQEWNGQLIGNYNFFLGWFDIKEGKTELLHGEFYGAWFIPRM</sequence>
<gene>
    <name evidence="2" type="ORF">FCM35_KLT13726</name>
</gene>
<protein>
    <recommendedName>
        <fullName evidence="1">KIB1-4 beta-propeller domain-containing protein</fullName>
    </recommendedName>
</protein>
<dbReference type="Proteomes" id="UP000623129">
    <property type="component" value="Unassembled WGS sequence"/>
</dbReference>
<organism evidence="2 3">
    <name type="scientific">Carex littledalei</name>
    <dbReference type="NCBI Taxonomy" id="544730"/>
    <lineage>
        <taxon>Eukaryota</taxon>
        <taxon>Viridiplantae</taxon>
        <taxon>Streptophyta</taxon>
        <taxon>Embryophyta</taxon>
        <taxon>Tracheophyta</taxon>
        <taxon>Spermatophyta</taxon>
        <taxon>Magnoliopsida</taxon>
        <taxon>Liliopsida</taxon>
        <taxon>Poales</taxon>
        <taxon>Cyperaceae</taxon>
        <taxon>Cyperoideae</taxon>
        <taxon>Cariceae</taxon>
        <taxon>Carex</taxon>
        <taxon>Carex subgen. Euthyceras</taxon>
    </lineage>
</organism>
<dbReference type="PANTHER" id="PTHR44259">
    <property type="entry name" value="OS07G0183000 PROTEIN-RELATED"/>
    <property type="match status" value="1"/>
</dbReference>
<dbReference type="EMBL" id="SWLB01000026">
    <property type="protein sequence ID" value="KAF3321510.1"/>
    <property type="molecule type" value="Genomic_DNA"/>
</dbReference>
<evidence type="ECO:0000259" key="1">
    <source>
        <dbReference type="Pfam" id="PF03478"/>
    </source>
</evidence>
<keyword evidence="3" id="KW-1185">Reference proteome</keyword>
<comment type="caution">
    <text evidence="2">The sequence shown here is derived from an EMBL/GenBank/DDBJ whole genome shotgun (WGS) entry which is preliminary data.</text>
</comment>
<name>A0A833VDI5_9POAL</name>
<dbReference type="AlphaFoldDB" id="A0A833VDI5"/>
<dbReference type="InterPro" id="IPR050942">
    <property type="entry name" value="F-box_BR-signaling"/>
</dbReference>